<dbReference type="AlphaFoldDB" id="A0A0E0FVL5"/>
<sequence length="71" mass="7881">MSDFDFGDLDDMEAHNKREVMVHAKGRLVEWASNASAARGRGSGVVTAIVLKPARRKGRIPNWEEEGDREG</sequence>
<proteinExistence type="predicted"/>
<keyword evidence="2" id="KW-1185">Reference proteome</keyword>
<organism evidence="1">
    <name type="scientific">Oryza nivara</name>
    <name type="common">Indian wild rice</name>
    <name type="synonym">Oryza sativa f. spontanea</name>
    <dbReference type="NCBI Taxonomy" id="4536"/>
    <lineage>
        <taxon>Eukaryota</taxon>
        <taxon>Viridiplantae</taxon>
        <taxon>Streptophyta</taxon>
        <taxon>Embryophyta</taxon>
        <taxon>Tracheophyta</taxon>
        <taxon>Spermatophyta</taxon>
        <taxon>Magnoliopsida</taxon>
        <taxon>Liliopsida</taxon>
        <taxon>Poales</taxon>
        <taxon>Poaceae</taxon>
        <taxon>BOP clade</taxon>
        <taxon>Oryzoideae</taxon>
        <taxon>Oryzeae</taxon>
        <taxon>Oryzinae</taxon>
        <taxon>Oryza</taxon>
    </lineage>
</organism>
<dbReference type="EnsemblPlants" id="ONIVA01G41810.1">
    <property type="protein sequence ID" value="ONIVA01G41810.1"/>
    <property type="gene ID" value="ONIVA01G41810"/>
</dbReference>
<reference evidence="1" key="2">
    <citation type="submission" date="2018-04" db="EMBL/GenBank/DDBJ databases">
        <title>OnivRS2 (Oryza nivara Reference Sequence Version 2).</title>
        <authorList>
            <person name="Zhang J."/>
            <person name="Kudrna D."/>
            <person name="Lee S."/>
            <person name="Talag J."/>
            <person name="Rajasekar S."/>
            <person name="Welchert J."/>
            <person name="Hsing Y.-I."/>
            <person name="Wing R.A."/>
        </authorList>
    </citation>
    <scope>NUCLEOTIDE SEQUENCE [LARGE SCALE GENOMIC DNA]</scope>
</reference>
<dbReference type="Gramene" id="ONIVA01G41810.1">
    <property type="protein sequence ID" value="ONIVA01G41810.1"/>
    <property type="gene ID" value="ONIVA01G41810"/>
</dbReference>
<dbReference type="Proteomes" id="UP000006591">
    <property type="component" value="Chromosome 1"/>
</dbReference>
<evidence type="ECO:0000313" key="1">
    <source>
        <dbReference type="EnsemblPlants" id="ONIVA01G41810.1"/>
    </source>
</evidence>
<dbReference type="HOGENOM" id="CLU_2945445_0_0_1"/>
<evidence type="ECO:0000313" key="2">
    <source>
        <dbReference type="Proteomes" id="UP000006591"/>
    </source>
</evidence>
<protein>
    <submittedName>
        <fullName evidence="1">Uncharacterized protein</fullName>
    </submittedName>
</protein>
<reference evidence="1" key="1">
    <citation type="submission" date="2015-04" db="UniProtKB">
        <authorList>
            <consortium name="EnsemblPlants"/>
        </authorList>
    </citation>
    <scope>IDENTIFICATION</scope>
    <source>
        <strain evidence="1">SL10</strain>
    </source>
</reference>
<accession>A0A0E0FVL5</accession>
<name>A0A0E0FVL5_ORYNI</name>